<organism evidence="2 3">
    <name type="scientific">Autumnicola edwardsiae</name>
    <dbReference type="NCBI Taxonomy" id="3075594"/>
    <lineage>
        <taxon>Bacteria</taxon>
        <taxon>Pseudomonadati</taxon>
        <taxon>Bacteroidota</taxon>
        <taxon>Flavobacteriia</taxon>
        <taxon>Flavobacteriales</taxon>
        <taxon>Flavobacteriaceae</taxon>
        <taxon>Autumnicola</taxon>
    </lineage>
</organism>
<protein>
    <submittedName>
        <fullName evidence="2">Transposase</fullName>
    </submittedName>
</protein>
<proteinExistence type="predicted"/>
<dbReference type="InterPro" id="IPR002560">
    <property type="entry name" value="Transposase_DDE"/>
</dbReference>
<accession>A0ABU3CYK5</accession>
<dbReference type="Proteomes" id="UP001248819">
    <property type="component" value="Unassembled WGS sequence"/>
</dbReference>
<dbReference type="RefSeq" id="WP_311485469.1">
    <property type="nucleotide sequence ID" value="NZ_JAVRHP010000103.1"/>
</dbReference>
<sequence length="75" mass="8843">MSGFNLSQRLRNIFNKAKSVEEAYTKLAHWYKDVEETGFKAFNTVANSISLNYRSIFNYFKKCRILPLQITRIFA</sequence>
<comment type="caution">
    <text evidence="2">The sequence shown here is derived from an EMBL/GenBank/DDBJ whole genome shotgun (WGS) entry which is preliminary data.</text>
</comment>
<evidence type="ECO:0000259" key="1">
    <source>
        <dbReference type="Pfam" id="PF01610"/>
    </source>
</evidence>
<dbReference type="EMBL" id="JAVRHP010000103">
    <property type="protein sequence ID" value="MDT0651341.1"/>
    <property type="molecule type" value="Genomic_DNA"/>
</dbReference>
<dbReference type="Pfam" id="PF01610">
    <property type="entry name" value="DDE_Tnp_ISL3"/>
    <property type="match status" value="1"/>
</dbReference>
<keyword evidence="3" id="KW-1185">Reference proteome</keyword>
<reference evidence="2 3" key="1">
    <citation type="submission" date="2023-09" db="EMBL/GenBank/DDBJ databases">
        <authorList>
            <person name="Rey-Velasco X."/>
        </authorList>
    </citation>
    <scope>NUCLEOTIDE SEQUENCE [LARGE SCALE GENOMIC DNA]</scope>
    <source>
        <strain evidence="2 3">F297</strain>
    </source>
</reference>
<name>A0ABU3CYK5_9FLAO</name>
<evidence type="ECO:0000313" key="3">
    <source>
        <dbReference type="Proteomes" id="UP001248819"/>
    </source>
</evidence>
<gene>
    <name evidence="2" type="ORF">RM529_14395</name>
</gene>
<evidence type="ECO:0000313" key="2">
    <source>
        <dbReference type="EMBL" id="MDT0651341.1"/>
    </source>
</evidence>
<feature type="domain" description="Transposase IS204/IS1001/IS1096/IS1165 DDE" evidence="1">
    <location>
        <begin position="4"/>
        <end position="62"/>
    </location>
</feature>